<evidence type="ECO:0000313" key="3">
    <source>
        <dbReference type="Proteomes" id="UP000294003"/>
    </source>
</evidence>
<dbReference type="Gene3D" id="3.40.50.300">
    <property type="entry name" value="P-loop containing nucleotide triphosphate hydrolases"/>
    <property type="match status" value="1"/>
</dbReference>
<dbReference type="SUPFAM" id="SSF52540">
    <property type="entry name" value="P-loop containing nucleoside triphosphate hydrolases"/>
    <property type="match status" value="1"/>
</dbReference>
<feature type="compositionally biased region" description="Polar residues" evidence="1">
    <location>
        <begin position="21"/>
        <end position="32"/>
    </location>
</feature>
<accession>A0ABY0GTV7</accession>
<keyword evidence="3" id="KW-1185">Reference proteome</keyword>
<evidence type="ECO:0008006" key="4">
    <source>
        <dbReference type="Google" id="ProtNLM"/>
    </source>
</evidence>
<comment type="caution">
    <text evidence="2">The sequence shown here is derived from an EMBL/GenBank/DDBJ whole genome shotgun (WGS) entry which is preliminary data.</text>
</comment>
<proteinExistence type="predicted"/>
<sequence>MPASTSRPESPDSNLPGVATPRSNNSSADGQSLTKRLRLLERRGELYSVDEARTAPLFTESARQRAVDLVASSNSLFPQYGVLAGSVSGNGLQSDGVFYYNVAVPSSTFICGSQGSGKSHTLSCLLENCLIPSDANELPRPLTGIVFHYDTFISDSGGNPCEAAFLSTHPDVSVRVLCAPTNVAVIRKTYSRFPNIKIEELRINETDLNTKRMMDLMAVKEGGNMPLYLHVVSRILRELRLQQQNTNSTFKYAAFSNKIRDESLTVAQRSPLIQRLDTLESFMVKEQVKGPMPYLYGDKRKKGPSNKSTGNDWTPKSGQLTIVDLSCPCVTAEAACSLFNICLSLFIEQEASVGRIVALDEAHKYMNESAEAGTLTEQLLATIRLQRHLGTRVVISTQEPTVSPKLLDLCSMTIVHRFTSPDWLHALQRHLAGISIVSRLREKANDTDDEAGRLSDAFKELSIKDTDPATAMFAHIVQLKVGEALVFAPSAALGIDDSLNVKRLSHGVLKVRIRNRVTEDGGRSVMAG</sequence>
<gene>
    <name evidence="2" type="ORF">DL762_010366</name>
</gene>
<dbReference type="Proteomes" id="UP000294003">
    <property type="component" value="Unassembled WGS sequence"/>
</dbReference>
<protein>
    <recommendedName>
        <fullName evidence="4">Zona occludens toxin N-terminal domain-containing protein</fullName>
    </recommendedName>
</protein>
<dbReference type="EMBL" id="QJNS01000752">
    <property type="protein sequence ID" value="RYO73736.1"/>
    <property type="molecule type" value="Genomic_DNA"/>
</dbReference>
<feature type="compositionally biased region" description="Polar residues" evidence="1">
    <location>
        <begin position="1"/>
        <end position="13"/>
    </location>
</feature>
<dbReference type="InterPro" id="IPR027417">
    <property type="entry name" value="P-loop_NTPase"/>
</dbReference>
<feature type="region of interest" description="Disordered" evidence="1">
    <location>
        <begin position="1"/>
        <end position="32"/>
    </location>
</feature>
<reference evidence="2 3" key="1">
    <citation type="submission" date="2018-06" db="EMBL/GenBank/DDBJ databases">
        <title>Complete Genomes of Monosporascus.</title>
        <authorList>
            <person name="Robinson A.J."/>
            <person name="Natvig D.O."/>
        </authorList>
    </citation>
    <scope>NUCLEOTIDE SEQUENCE [LARGE SCALE GENOMIC DNA]</scope>
    <source>
        <strain evidence="2 3">CBS 609.92</strain>
    </source>
</reference>
<evidence type="ECO:0000313" key="2">
    <source>
        <dbReference type="EMBL" id="RYO73736.1"/>
    </source>
</evidence>
<name>A0ABY0GTV7_9PEZI</name>
<organism evidence="2 3">
    <name type="scientific">Monosporascus cannonballus</name>
    <dbReference type="NCBI Taxonomy" id="155416"/>
    <lineage>
        <taxon>Eukaryota</taxon>
        <taxon>Fungi</taxon>
        <taxon>Dikarya</taxon>
        <taxon>Ascomycota</taxon>
        <taxon>Pezizomycotina</taxon>
        <taxon>Sordariomycetes</taxon>
        <taxon>Xylariomycetidae</taxon>
        <taxon>Xylariales</taxon>
        <taxon>Xylariales incertae sedis</taxon>
        <taxon>Monosporascus</taxon>
    </lineage>
</organism>
<evidence type="ECO:0000256" key="1">
    <source>
        <dbReference type="SAM" id="MobiDB-lite"/>
    </source>
</evidence>